<evidence type="ECO:0000313" key="2">
    <source>
        <dbReference type="Proteomes" id="UP000265520"/>
    </source>
</evidence>
<dbReference type="AlphaFoldDB" id="A0A392N440"/>
<organism evidence="1 2">
    <name type="scientific">Trifolium medium</name>
    <dbReference type="NCBI Taxonomy" id="97028"/>
    <lineage>
        <taxon>Eukaryota</taxon>
        <taxon>Viridiplantae</taxon>
        <taxon>Streptophyta</taxon>
        <taxon>Embryophyta</taxon>
        <taxon>Tracheophyta</taxon>
        <taxon>Spermatophyta</taxon>
        <taxon>Magnoliopsida</taxon>
        <taxon>eudicotyledons</taxon>
        <taxon>Gunneridae</taxon>
        <taxon>Pentapetalae</taxon>
        <taxon>rosids</taxon>
        <taxon>fabids</taxon>
        <taxon>Fabales</taxon>
        <taxon>Fabaceae</taxon>
        <taxon>Papilionoideae</taxon>
        <taxon>50 kb inversion clade</taxon>
        <taxon>NPAAA clade</taxon>
        <taxon>Hologalegina</taxon>
        <taxon>IRL clade</taxon>
        <taxon>Trifolieae</taxon>
        <taxon>Trifolium</taxon>
    </lineage>
</organism>
<evidence type="ECO:0000313" key="1">
    <source>
        <dbReference type="EMBL" id="MCH94586.1"/>
    </source>
</evidence>
<proteinExistence type="predicted"/>
<protein>
    <submittedName>
        <fullName evidence="1">DUF4283 domain protein</fullName>
    </submittedName>
</protein>
<dbReference type="PANTHER" id="PTHR21726">
    <property type="entry name" value="PHOSPHATIDYLINOSITOL N-ACETYLGLUCOSAMINYLTRANSFERASE SUBUNIT P DOWN SYNDROME CRITICAL REGION PROTEIN 5 -RELATED"/>
    <property type="match status" value="1"/>
</dbReference>
<accession>A0A392N440</accession>
<name>A0A392N440_9FABA</name>
<dbReference type="EMBL" id="LXQA010027666">
    <property type="protein sequence ID" value="MCH94586.1"/>
    <property type="molecule type" value="Genomic_DNA"/>
</dbReference>
<dbReference type="PANTHER" id="PTHR21726:SF57">
    <property type="entry name" value="SERINE-RICH ADHESIN FOR PLATELETS-LIKE PROTEIN"/>
    <property type="match status" value="1"/>
</dbReference>
<reference evidence="1 2" key="1">
    <citation type="journal article" date="2018" name="Front. Plant Sci.">
        <title>Red Clover (Trifolium pratense) and Zigzag Clover (T. medium) - A Picture of Genomic Similarities and Differences.</title>
        <authorList>
            <person name="Dluhosova J."/>
            <person name="Istvanek J."/>
            <person name="Nedelnik J."/>
            <person name="Repkova J."/>
        </authorList>
    </citation>
    <scope>NUCLEOTIDE SEQUENCE [LARGE SCALE GENOMIC DNA]</scope>
    <source>
        <strain evidence="2">cv. 10/8</strain>
        <tissue evidence="1">Leaf</tissue>
    </source>
</reference>
<feature type="non-terminal residue" evidence="1">
    <location>
        <position position="134"/>
    </location>
</feature>
<comment type="caution">
    <text evidence="1">The sequence shown here is derived from an EMBL/GenBank/DDBJ whole genome shotgun (WGS) entry which is preliminary data.</text>
</comment>
<keyword evidence="2" id="KW-1185">Reference proteome</keyword>
<dbReference type="Proteomes" id="UP000265520">
    <property type="component" value="Unassembled WGS sequence"/>
</dbReference>
<sequence length="134" mass="14740">MGLDSLPDVPTVSLESSQFHEIGLHSMSDYCNVDSTNTALKSNKSFSGAIESSTMNKFQNETLHPRSAKPISVTCNKLLSPIKCHGYMQSKNASYTKGEDAKIIEVSPRPYTRNRMSSVGSLSVPLRTLDLQEK</sequence>